<comment type="caution">
    <text evidence="1">The sequence shown here is derived from an EMBL/GenBank/DDBJ whole genome shotgun (WGS) entry which is preliminary data.</text>
</comment>
<evidence type="ECO:0000313" key="2">
    <source>
        <dbReference type="Proteomes" id="UP000073492"/>
    </source>
</evidence>
<organism evidence="1 2">
    <name type="scientific">Pseudocercospora musae</name>
    <dbReference type="NCBI Taxonomy" id="113226"/>
    <lineage>
        <taxon>Eukaryota</taxon>
        <taxon>Fungi</taxon>
        <taxon>Dikarya</taxon>
        <taxon>Ascomycota</taxon>
        <taxon>Pezizomycotina</taxon>
        <taxon>Dothideomycetes</taxon>
        <taxon>Dothideomycetidae</taxon>
        <taxon>Mycosphaerellales</taxon>
        <taxon>Mycosphaerellaceae</taxon>
        <taxon>Pseudocercospora</taxon>
    </lineage>
</organism>
<proteinExistence type="predicted"/>
<accession>A0A139HC95</accession>
<dbReference type="EMBL" id="LFZO01000692">
    <property type="protein sequence ID" value="KXT00057.1"/>
    <property type="molecule type" value="Genomic_DNA"/>
</dbReference>
<gene>
    <name evidence="1" type="ORF">AC579_922</name>
</gene>
<dbReference type="AlphaFoldDB" id="A0A139HC95"/>
<dbReference type="Proteomes" id="UP000073492">
    <property type="component" value="Unassembled WGS sequence"/>
</dbReference>
<sequence>MFHQKLRGCKNSSTGRNCFVPVEAQQGTVSKRRYTRPVHCHHQRKTEHCPALDATRLAANTHQWRCIVAPSTSSKGVTECLTVLVQRRRALVPKFSDGSRQNEPQQAPRCLMSLVLNGLQHLRNA</sequence>
<name>A0A139HC95_9PEZI</name>
<protein>
    <submittedName>
        <fullName evidence="1">Uncharacterized protein</fullName>
    </submittedName>
</protein>
<evidence type="ECO:0000313" key="1">
    <source>
        <dbReference type="EMBL" id="KXT00057.1"/>
    </source>
</evidence>
<reference evidence="1 2" key="1">
    <citation type="submission" date="2015-07" db="EMBL/GenBank/DDBJ databases">
        <title>Comparative genomics of the Sigatoka disease complex on banana suggests a link between parallel evolutionary changes in Pseudocercospora fijiensis and Pseudocercospora eumusae and increased virulence on the banana host.</title>
        <authorList>
            <person name="Chang T.-C."/>
            <person name="Salvucci A."/>
            <person name="Crous P.W."/>
            <person name="Stergiopoulos I."/>
        </authorList>
    </citation>
    <scope>NUCLEOTIDE SEQUENCE [LARGE SCALE GENOMIC DNA]</scope>
    <source>
        <strain evidence="1 2">CBS 116634</strain>
    </source>
</reference>
<keyword evidence="2" id="KW-1185">Reference proteome</keyword>